<dbReference type="Proteomes" id="UP000663852">
    <property type="component" value="Unassembled WGS sequence"/>
</dbReference>
<gene>
    <name evidence="3" type="ORF">EDS130_LOCUS30302</name>
    <name evidence="2" type="ORF">XAT740_LOCUS9861</name>
</gene>
<accession>A0A814BXP8</accession>
<organism evidence="2 4">
    <name type="scientific">Adineta ricciae</name>
    <name type="common">Rotifer</name>
    <dbReference type="NCBI Taxonomy" id="249248"/>
    <lineage>
        <taxon>Eukaryota</taxon>
        <taxon>Metazoa</taxon>
        <taxon>Spiralia</taxon>
        <taxon>Gnathifera</taxon>
        <taxon>Rotifera</taxon>
        <taxon>Eurotatoria</taxon>
        <taxon>Bdelloidea</taxon>
        <taxon>Adinetida</taxon>
        <taxon>Adinetidae</taxon>
        <taxon>Adineta</taxon>
    </lineage>
</organism>
<evidence type="ECO:0000259" key="1">
    <source>
        <dbReference type="PROSITE" id="PS50254"/>
    </source>
</evidence>
<dbReference type="EMBL" id="CAJNOJ010000211">
    <property type="protein sequence ID" value="CAF1295187.1"/>
    <property type="molecule type" value="Genomic_DNA"/>
</dbReference>
<dbReference type="InterPro" id="IPR037059">
    <property type="entry name" value="RHD_DNA_bind_dom_sf"/>
</dbReference>
<proteinExistence type="predicted"/>
<evidence type="ECO:0000313" key="3">
    <source>
        <dbReference type="EMBL" id="CAF1295187.1"/>
    </source>
</evidence>
<reference evidence="2" key="1">
    <citation type="submission" date="2021-02" db="EMBL/GenBank/DDBJ databases">
        <authorList>
            <person name="Nowell W R."/>
        </authorList>
    </citation>
    <scope>NUCLEOTIDE SEQUENCE</scope>
</reference>
<keyword evidence="4" id="KW-1185">Reference proteome</keyword>
<dbReference type="GO" id="GO:0003700">
    <property type="term" value="F:DNA-binding transcription factor activity"/>
    <property type="evidence" value="ECO:0007669"/>
    <property type="project" value="InterPro"/>
</dbReference>
<dbReference type="PROSITE" id="PS50254">
    <property type="entry name" value="REL_2"/>
    <property type="match status" value="1"/>
</dbReference>
<dbReference type="Gene3D" id="1.25.40.20">
    <property type="entry name" value="Ankyrin repeat-containing domain"/>
    <property type="match status" value="1"/>
</dbReference>
<dbReference type="InterPro" id="IPR036770">
    <property type="entry name" value="Ankyrin_rpt-contain_sf"/>
</dbReference>
<dbReference type="InterPro" id="IPR008967">
    <property type="entry name" value="p53-like_TF_DNA-bd_sf"/>
</dbReference>
<dbReference type="Gene3D" id="2.60.40.340">
    <property type="entry name" value="Rel homology domain (RHD), DNA-binding domain"/>
    <property type="match status" value="1"/>
</dbReference>
<feature type="domain" description="RHD" evidence="1">
    <location>
        <begin position="51"/>
        <end position="246"/>
    </location>
</feature>
<sequence length="616" mass="70955">MEPVPPHSENEIIDLRLKAQFERTEIYVSIIINQSVLTTSFPAFTPFSSLPSVEALEIIAQPYHSSKLRYRSDYKSNQNRRGVLLSQNNPNYKSPAIRIPKVYLNSTEQYCIRVCLVTVENENTNHRYIHPYDLEDIQNEEYNDRQNQAVWYPILEEDVGGIKCFPNLRVVKKKADDVKAYGDLRVLDSTNEQSTPQLTTAKETIKKFNLEISQLTFTVGKKVSNNGAPLLILFSSTTIFSDRMTEHVTRDVDSDIMSRESNTLESSTSALGASCHMYQYAPRHGYQDTNETVLIFYTSKLKPKIYGDLEVKFECKRADSLWSQHVLNLKVKDQMVSFQTPIYPYPINQTTPVTIVLQQRKRSLESLVYHYLPTDQCANCQKRTMLYTTSAERMNSNKRHRSTPFDDEETTDDVCFEQEPPEETTYSASNASVRFSSLSLIDDVDRILLNKMGDSTEALFSENDLKPFLRISRASIRKQPQLLHIAIERNHSDLLVKFIPGTNIDLFQSTNPHGESLLLHAVRLNRLSVVRALLELKKSTELLDAVNNEGENIVHLMAKDKELKEMFDVFAEYCERKSINMHEKFDKVEKTNRRPLELADLNQNRSTMRILSKVFC</sequence>
<dbReference type="SUPFAM" id="SSF49417">
    <property type="entry name" value="p53-like transcription factors"/>
    <property type="match status" value="1"/>
</dbReference>
<dbReference type="EMBL" id="CAJNOR010000514">
    <property type="protein sequence ID" value="CAF0936240.1"/>
    <property type="molecule type" value="Genomic_DNA"/>
</dbReference>
<comment type="caution">
    <text evidence="2">The sequence shown here is derived from an EMBL/GenBank/DDBJ whole genome shotgun (WGS) entry which is preliminary data.</text>
</comment>
<dbReference type="InterPro" id="IPR011539">
    <property type="entry name" value="RHD_DNA_bind_dom"/>
</dbReference>
<name>A0A814BXP8_ADIRI</name>
<evidence type="ECO:0000313" key="4">
    <source>
        <dbReference type="Proteomes" id="UP000663828"/>
    </source>
</evidence>
<dbReference type="AlphaFoldDB" id="A0A814BXP8"/>
<evidence type="ECO:0000313" key="2">
    <source>
        <dbReference type="EMBL" id="CAF0936240.1"/>
    </source>
</evidence>
<dbReference type="SUPFAM" id="SSF48403">
    <property type="entry name" value="Ankyrin repeat"/>
    <property type="match status" value="1"/>
</dbReference>
<protein>
    <recommendedName>
        <fullName evidence="1">RHD domain-containing protein</fullName>
    </recommendedName>
</protein>
<dbReference type="GO" id="GO:0003677">
    <property type="term" value="F:DNA binding"/>
    <property type="evidence" value="ECO:0007669"/>
    <property type="project" value="InterPro"/>
</dbReference>
<dbReference type="Proteomes" id="UP000663828">
    <property type="component" value="Unassembled WGS sequence"/>
</dbReference>
<dbReference type="OrthoDB" id="10254686at2759"/>